<keyword evidence="3" id="KW-1185">Reference proteome</keyword>
<evidence type="ECO:0000313" key="3">
    <source>
        <dbReference type="Proteomes" id="UP000315010"/>
    </source>
</evidence>
<evidence type="ECO:0000313" key="2">
    <source>
        <dbReference type="EMBL" id="TWT82918.1"/>
    </source>
</evidence>
<name>A0A5C5Z6P6_9BACT</name>
<dbReference type="EMBL" id="SJPJ01000001">
    <property type="protein sequence ID" value="TWT82918.1"/>
    <property type="molecule type" value="Genomic_DNA"/>
</dbReference>
<accession>A0A5C5Z6P6</accession>
<dbReference type="InterPro" id="IPR010496">
    <property type="entry name" value="AL/BT2_dom"/>
</dbReference>
<organism evidence="2 3">
    <name type="scientific">Novipirellula herctigrandis</name>
    <dbReference type="NCBI Taxonomy" id="2527986"/>
    <lineage>
        <taxon>Bacteria</taxon>
        <taxon>Pseudomonadati</taxon>
        <taxon>Planctomycetota</taxon>
        <taxon>Planctomycetia</taxon>
        <taxon>Pirellulales</taxon>
        <taxon>Pirellulaceae</taxon>
        <taxon>Novipirellula</taxon>
    </lineage>
</organism>
<feature type="domain" description="3-keto-alpha-glucoside-1,2-lyase/3-keto-2-hydroxy-glucal hydratase" evidence="1">
    <location>
        <begin position="242"/>
        <end position="421"/>
    </location>
</feature>
<gene>
    <name evidence="2" type="ORF">CA13_43810</name>
</gene>
<dbReference type="PROSITE" id="PS51257">
    <property type="entry name" value="PROKAR_LIPOPROTEIN"/>
    <property type="match status" value="1"/>
</dbReference>
<proteinExistence type="predicted"/>
<dbReference type="GO" id="GO:0016787">
    <property type="term" value="F:hydrolase activity"/>
    <property type="evidence" value="ECO:0007669"/>
    <property type="project" value="InterPro"/>
</dbReference>
<reference evidence="2 3" key="1">
    <citation type="submission" date="2019-02" db="EMBL/GenBank/DDBJ databases">
        <title>Deep-cultivation of Planctomycetes and their phenomic and genomic characterization uncovers novel biology.</title>
        <authorList>
            <person name="Wiegand S."/>
            <person name="Jogler M."/>
            <person name="Boedeker C."/>
            <person name="Pinto D."/>
            <person name="Vollmers J."/>
            <person name="Rivas-Marin E."/>
            <person name="Kohn T."/>
            <person name="Peeters S.H."/>
            <person name="Heuer A."/>
            <person name="Rast P."/>
            <person name="Oberbeckmann S."/>
            <person name="Bunk B."/>
            <person name="Jeske O."/>
            <person name="Meyerdierks A."/>
            <person name="Storesund J.E."/>
            <person name="Kallscheuer N."/>
            <person name="Luecker S."/>
            <person name="Lage O.M."/>
            <person name="Pohl T."/>
            <person name="Merkel B.J."/>
            <person name="Hornburger P."/>
            <person name="Mueller R.-W."/>
            <person name="Bruemmer F."/>
            <person name="Labrenz M."/>
            <person name="Spormann A.M."/>
            <person name="Op Den Camp H."/>
            <person name="Overmann J."/>
            <person name="Amann R."/>
            <person name="Jetten M.S.M."/>
            <person name="Mascher T."/>
            <person name="Medema M.H."/>
            <person name="Devos D.P."/>
            <person name="Kaster A.-K."/>
            <person name="Ovreas L."/>
            <person name="Rohde M."/>
            <person name="Galperin M.Y."/>
            <person name="Jogler C."/>
        </authorList>
    </citation>
    <scope>NUCLEOTIDE SEQUENCE [LARGE SCALE GENOMIC DNA]</scope>
    <source>
        <strain evidence="2 3">CA13</strain>
    </source>
</reference>
<sequence length="450" mass="50082">MDMNKLRSRYWISLFVFVSIATLGCRSKKAASPDPANESQSETPLIFEPQTYEATADELLSARLAPTETSEGWIRLFDGHTLFGWEIAGNANWKVEDQTITVDKGDICLVCTSIPWANYELTLEFNADEQSNSGIFLRTPLQVEEPKFECYEVNIAGDDHPFPTGSIVEREKVSGDAPKQTFGQWRRMTMRMEGNHLQVSLDDKIVTDYTDPIGLPAGRIGLQHNQGRVAFRDIRLRPLGLKSLLDEELSMWKQYPEMDAEFTVADDGAMQVKGGSGQIETTESYDDFVLLAEYKLPKPEINSGIFFRCIPGDKMMGYECQVSNAMLNDLPLSPADCGTGGIFRRQDARVVAGEPDKWATVVLAAHGPKIAAWVEGVQVSNWQDDREENENPRKGKRLAPGTIIIQGHDETTDALFKQIAIATPVIPTPVIDTSVIDNENGEDETNQGDQ</sequence>
<feature type="domain" description="3-keto-alpha-glucoside-1,2-lyase/3-keto-2-hydroxy-glucal hydratase" evidence="1">
    <location>
        <begin position="72"/>
        <end position="237"/>
    </location>
</feature>
<dbReference type="Proteomes" id="UP000315010">
    <property type="component" value="Unassembled WGS sequence"/>
</dbReference>
<dbReference type="Pfam" id="PF06439">
    <property type="entry name" value="3keto-disac_hyd"/>
    <property type="match status" value="2"/>
</dbReference>
<dbReference type="Gene3D" id="2.60.120.560">
    <property type="entry name" value="Exo-inulinase, domain 1"/>
    <property type="match status" value="2"/>
</dbReference>
<dbReference type="AlphaFoldDB" id="A0A5C5Z6P6"/>
<evidence type="ECO:0000259" key="1">
    <source>
        <dbReference type="Pfam" id="PF06439"/>
    </source>
</evidence>
<protein>
    <recommendedName>
        <fullName evidence="1">3-keto-alpha-glucoside-1,2-lyase/3-keto-2-hydroxy-glucal hydratase domain-containing protein</fullName>
    </recommendedName>
</protein>
<comment type="caution">
    <text evidence="2">The sequence shown here is derived from an EMBL/GenBank/DDBJ whole genome shotgun (WGS) entry which is preliminary data.</text>
</comment>